<proteinExistence type="predicted"/>
<evidence type="ECO:0000313" key="3">
    <source>
        <dbReference type="EMBL" id="KAK5948050.1"/>
    </source>
</evidence>
<feature type="region of interest" description="Disordered" evidence="1">
    <location>
        <begin position="214"/>
        <end position="237"/>
    </location>
</feature>
<comment type="caution">
    <text evidence="3">The sequence shown here is derived from an EMBL/GenBank/DDBJ whole genome shotgun (WGS) entry which is preliminary data.</text>
</comment>
<evidence type="ECO:0000256" key="1">
    <source>
        <dbReference type="SAM" id="MobiDB-lite"/>
    </source>
</evidence>
<organism evidence="3 4">
    <name type="scientific">Knufia fluminis</name>
    <dbReference type="NCBI Taxonomy" id="191047"/>
    <lineage>
        <taxon>Eukaryota</taxon>
        <taxon>Fungi</taxon>
        <taxon>Dikarya</taxon>
        <taxon>Ascomycota</taxon>
        <taxon>Pezizomycotina</taxon>
        <taxon>Eurotiomycetes</taxon>
        <taxon>Chaetothyriomycetidae</taxon>
        <taxon>Chaetothyriales</taxon>
        <taxon>Trichomeriaceae</taxon>
        <taxon>Knufia</taxon>
    </lineage>
</organism>
<dbReference type="AlphaFoldDB" id="A0AAN8I382"/>
<evidence type="ECO:0000313" key="4">
    <source>
        <dbReference type="Proteomes" id="UP001316803"/>
    </source>
</evidence>
<keyword evidence="4" id="KW-1185">Reference proteome</keyword>
<accession>A0AAN8I382</accession>
<gene>
    <name evidence="3" type="ORF">OHC33_010891</name>
</gene>
<reference evidence="3 4" key="1">
    <citation type="submission" date="2022-12" db="EMBL/GenBank/DDBJ databases">
        <title>Genomic features and morphological characterization of a novel Knufia sp. strain isolated from spacecraft assembly facility.</title>
        <authorList>
            <person name="Teixeira M."/>
            <person name="Chander A.M."/>
            <person name="Stajich J.E."/>
            <person name="Venkateswaran K."/>
        </authorList>
    </citation>
    <scope>NUCLEOTIDE SEQUENCE [LARGE SCALE GENOMIC DNA]</scope>
    <source>
        <strain evidence="3 4">FJI-L2-BK-P2</strain>
    </source>
</reference>
<feature type="transmembrane region" description="Helical" evidence="2">
    <location>
        <begin position="16"/>
        <end position="46"/>
    </location>
</feature>
<protein>
    <submittedName>
        <fullName evidence="3">Uncharacterized protein</fullName>
    </submittedName>
</protein>
<sequence length="237" mass="26587">METTTTLADVFTKGSIFAILLLNIAAGYLLVLASASILFAISKVLLITPTILRLFKIRLEQGEPIDRSLIILLYTHKPELESTIFIRALWPILRAMQTTYELGEALEDFSIWLHLDVKAILGKMADTAKRSMQASTLSLHDKPSRARKPRPEAIDTYLANQHRSLQIQFASEASDNSFPTPSSIYSTTASELEDPFADQPHYRELPLPRIRLRSPARCTPYPRFPQRSPSAPVTALP</sequence>
<evidence type="ECO:0000256" key="2">
    <source>
        <dbReference type="SAM" id="Phobius"/>
    </source>
</evidence>
<name>A0AAN8I382_9EURO</name>
<keyword evidence="2" id="KW-0812">Transmembrane</keyword>
<keyword evidence="2" id="KW-0472">Membrane</keyword>
<dbReference type="Proteomes" id="UP001316803">
    <property type="component" value="Unassembled WGS sequence"/>
</dbReference>
<dbReference type="EMBL" id="JAKLMC020000054">
    <property type="protein sequence ID" value="KAK5948050.1"/>
    <property type="molecule type" value="Genomic_DNA"/>
</dbReference>
<keyword evidence="2" id="KW-1133">Transmembrane helix</keyword>